<reference evidence="1 2" key="1">
    <citation type="journal article" date="2013" name="Pathog. Dis.">
        <title>Genome sequences of 65 Helicobacter pylori strains isolated from asymptomatic individuals and patients with gastric cancer, peptic ulcer disease, or gastritis.</title>
        <authorList>
            <person name="Blanchard T.G."/>
            <person name="Czinn S.J."/>
            <person name="Correa P."/>
            <person name="Nakazawa T."/>
            <person name="Keelan M."/>
            <person name="Morningstar L."/>
            <person name="Santana-Cruz I."/>
            <person name="Maroo A."/>
            <person name="McCracken C."/>
            <person name="Shefchek K."/>
            <person name="Daugherty S."/>
            <person name="Song Y."/>
            <person name="Fraser C.M."/>
            <person name="Fricke W.F."/>
        </authorList>
    </citation>
    <scope>NUCLEOTIDE SEQUENCE [LARGE SCALE GENOMIC DNA]</scope>
    <source>
        <strain evidence="1 2">NQ4053</strain>
    </source>
</reference>
<comment type="caution">
    <text evidence="1">The sequence shown here is derived from an EMBL/GenBank/DDBJ whole genome shotgun (WGS) entry which is preliminary data.</text>
</comment>
<protein>
    <submittedName>
        <fullName evidence="1">Uncharacterized protein</fullName>
    </submittedName>
</protein>
<sequence>MVIVLRNAQSLFKRVRNSFKKVRISHQASGNFLLTACNQNSRTTPLFKANP</sequence>
<proteinExistence type="predicted"/>
<dbReference type="Proteomes" id="UP000004260">
    <property type="component" value="Unassembled WGS sequence"/>
</dbReference>
<evidence type="ECO:0000313" key="2">
    <source>
        <dbReference type="Proteomes" id="UP000004260"/>
    </source>
</evidence>
<name>I9QRX7_HELPX</name>
<dbReference type="EMBL" id="AKNV01000001">
    <property type="protein sequence ID" value="EJB35814.1"/>
    <property type="molecule type" value="Genomic_DNA"/>
</dbReference>
<gene>
    <name evidence="1" type="ORF">HPNQ4053_0105</name>
</gene>
<accession>I9QRX7</accession>
<organism evidence="1 2">
    <name type="scientific">Helicobacter pylori NQ4053</name>
    <dbReference type="NCBI Taxonomy" id="992027"/>
    <lineage>
        <taxon>Bacteria</taxon>
        <taxon>Pseudomonadati</taxon>
        <taxon>Campylobacterota</taxon>
        <taxon>Epsilonproteobacteria</taxon>
        <taxon>Campylobacterales</taxon>
        <taxon>Helicobacteraceae</taxon>
        <taxon>Helicobacter</taxon>
    </lineage>
</organism>
<evidence type="ECO:0000313" key="1">
    <source>
        <dbReference type="EMBL" id="EJB35814.1"/>
    </source>
</evidence>
<dbReference type="AlphaFoldDB" id="I9QRX7"/>
<dbReference type="PATRIC" id="fig|992027.3.peg.98"/>